<evidence type="ECO:0000313" key="7">
    <source>
        <dbReference type="Proteomes" id="UP000698800"/>
    </source>
</evidence>
<keyword evidence="5" id="KW-1133">Transmembrane helix</keyword>
<gene>
    <name evidence="6" type="ORF">FGG08_001913</name>
</gene>
<keyword evidence="3 5" id="KW-0472">Membrane</keyword>
<proteinExistence type="inferred from homology"/>
<comment type="similarity">
    <text evidence="2">Belongs to the CDP-alcohol phosphatidyltransferase class-I family.</text>
</comment>
<dbReference type="PANTHER" id="PTHR10414">
    <property type="entry name" value="ETHANOLAMINEPHOSPHOTRANSFERASE"/>
    <property type="match status" value="1"/>
</dbReference>
<dbReference type="AlphaFoldDB" id="A0A9P8IDR4"/>
<feature type="transmembrane region" description="Helical" evidence="5">
    <location>
        <begin position="163"/>
        <end position="184"/>
    </location>
</feature>
<feature type="compositionally biased region" description="Gly residues" evidence="4">
    <location>
        <begin position="420"/>
        <end position="438"/>
    </location>
</feature>
<sequence length="592" mass="62830">MVYIRAHQLPRLKEYKYSGVDHSLVSRYVLKPFYTRFVIGLFPLWMARRTHQSGPLGELFDHGVDALNTTLEVLLFAASTNLGQSSSTFLTLFGCLLTFYVQTWEEYHTKTLYLGLVSGPVEGVLTLCGVFLVTAVYGGGHIWERSVLGTFGVERGEWGLPGWLWEVGWSLLPFVTTWSLAPLYLHLNPTVLDTQLLPLIFALGLQNALTVGLIITSHLTSSSFPLTFPMLLNLPLALGTLDGVLCEWLGWRSILGAGGDGFLFLWVWLGVLGGIYGGFVVDVVVSICDYLDIWCLTIKHPWVEEEEGKKERFSDKPPIQSRKPLLDDPPLLLLLLLLPLPEHPARPPNNQQPRGPAPQLLDSPADVLQRSPNDALIRTARALYHRARRGLGVPPAAVAIEQGGDEDGQAMQGHQEHDGAGLGIRGDVGQGAAAAGGGADEELVCDAAAGSGDGGDEQGAEGGADAGQDDGREAAGAEPQHLLCAAAEDVGVALLEAHDDAAGAQGGEAERQELRLGGVGVAGELARGVERGAAREEGEDRGGDELVGEDEVGGEEGAVGGGREEVGVAGAAAGEEDGAPTGHPLLDLRTAS</sequence>
<feature type="region of interest" description="Disordered" evidence="4">
    <location>
        <begin position="528"/>
        <end position="592"/>
    </location>
</feature>
<dbReference type="GO" id="GO:0016020">
    <property type="term" value="C:membrane"/>
    <property type="evidence" value="ECO:0007669"/>
    <property type="project" value="UniProtKB-SubCell"/>
</dbReference>
<dbReference type="InterPro" id="IPR014472">
    <property type="entry name" value="CHOPT"/>
</dbReference>
<feature type="region of interest" description="Disordered" evidence="4">
    <location>
        <begin position="344"/>
        <end position="365"/>
    </location>
</feature>
<dbReference type="InterPro" id="IPR043130">
    <property type="entry name" value="CDP-OH_PTrfase_TM_dom"/>
</dbReference>
<dbReference type="GO" id="GO:0008610">
    <property type="term" value="P:lipid biosynthetic process"/>
    <property type="evidence" value="ECO:0007669"/>
    <property type="project" value="UniProtKB-ARBA"/>
</dbReference>
<dbReference type="Gene3D" id="1.20.120.1760">
    <property type="match status" value="1"/>
</dbReference>
<protein>
    <submittedName>
        <fullName evidence="6">Uncharacterized protein</fullName>
    </submittedName>
</protein>
<evidence type="ECO:0000256" key="4">
    <source>
        <dbReference type="SAM" id="MobiDB-lite"/>
    </source>
</evidence>
<evidence type="ECO:0000256" key="1">
    <source>
        <dbReference type="ARBA" id="ARBA00004370"/>
    </source>
</evidence>
<feature type="transmembrane region" description="Helical" evidence="5">
    <location>
        <begin position="113"/>
        <end position="143"/>
    </location>
</feature>
<dbReference type="OrthoDB" id="196717at2759"/>
<comment type="caution">
    <text evidence="6">The sequence shown here is derived from an EMBL/GenBank/DDBJ whole genome shotgun (WGS) entry which is preliminary data.</text>
</comment>
<feature type="non-terminal residue" evidence="6">
    <location>
        <position position="1"/>
    </location>
</feature>
<accession>A0A9P8IDR4</accession>
<organism evidence="6 7">
    <name type="scientific">Glutinoglossum americanum</name>
    <dbReference type="NCBI Taxonomy" id="1670608"/>
    <lineage>
        <taxon>Eukaryota</taxon>
        <taxon>Fungi</taxon>
        <taxon>Dikarya</taxon>
        <taxon>Ascomycota</taxon>
        <taxon>Pezizomycotina</taxon>
        <taxon>Geoglossomycetes</taxon>
        <taxon>Geoglossales</taxon>
        <taxon>Geoglossaceae</taxon>
        <taxon>Glutinoglossum</taxon>
    </lineage>
</organism>
<keyword evidence="5" id="KW-0812">Transmembrane</keyword>
<comment type="subcellular location">
    <subcellularLocation>
        <location evidence="1">Membrane</location>
    </subcellularLocation>
</comment>
<evidence type="ECO:0000313" key="6">
    <source>
        <dbReference type="EMBL" id="KAH0543731.1"/>
    </source>
</evidence>
<dbReference type="PANTHER" id="PTHR10414:SF37">
    <property type="entry name" value="BB IN A BOXCAR, ISOFORM C"/>
    <property type="match status" value="1"/>
</dbReference>
<feature type="transmembrane region" description="Helical" evidence="5">
    <location>
        <begin position="263"/>
        <end position="287"/>
    </location>
</feature>
<keyword evidence="7" id="KW-1185">Reference proteome</keyword>
<reference evidence="6" key="1">
    <citation type="submission" date="2021-03" db="EMBL/GenBank/DDBJ databases">
        <title>Comparative genomics and phylogenomic investigation of the class Geoglossomycetes provide insights into ecological specialization and systematics.</title>
        <authorList>
            <person name="Melie T."/>
            <person name="Pirro S."/>
            <person name="Miller A.N."/>
            <person name="Quandt A."/>
        </authorList>
    </citation>
    <scope>NUCLEOTIDE SEQUENCE</scope>
    <source>
        <strain evidence="6">GBOQ0MN5Z8</strain>
    </source>
</reference>
<feature type="compositionally biased region" description="Basic and acidic residues" evidence="4">
    <location>
        <begin position="528"/>
        <end position="544"/>
    </location>
</feature>
<dbReference type="Proteomes" id="UP000698800">
    <property type="component" value="Unassembled WGS sequence"/>
</dbReference>
<evidence type="ECO:0000256" key="3">
    <source>
        <dbReference type="ARBA" id="ARBA00023136"/>
    </source>
</evidence>
<dbReference type="EMBL" id="JAGHQL010000027">
    <property type="protein sequence ID" value="KAH0543731.1"/>
    <property type="molecule type" value="Genomic_DNA"/>
</dbReference>
<name>A0A9P8IDR4_9PEZI</name>
<feature type="region of interest" description="Disordered" evidence="4">
    <location>
        <begin position="406"/>
        <end position="476"/>
    </location>
</feature>
<feature type="transmembrane region" description="Helical" evidence="5">
    <location>
        <begin position="231"/>
        <end position="251"/>
    </location>
</feature>
<evidence type="ECO:0000256" key="2">
    <source>
        <dbReference type="ARBA" id="ARBA00010441"/>
    </source>
</evidence>
<evidence type="ECO:0000256" key="5">
    <source>
        <dbReference type="SAM" id="Phobius"/>
    </source>
</evidence>
<feature type="transmembrane region" description="Helical" evidence="5">
    <location>
        <begin position="196"/>
        <end position="219"/>
    </location>
</feature>